<reference evidence="6 7" key="1">
    <citation type="journal article" date="2015" name="Genome Biol. Evol.">
        <title>Comparative Genomics of a Bacterivorous Green Alga Reveals Evolutionary Causalities and Consequences of Phago-Mixotrophic Mode of Nutrition.</title>
        <authorList>
            <person name="Burns J.A."/>
            <person name="Paasch A."/>
            <person name="Narechania A."/>
            <person name="Kim E."/>
        </authorList>
    </citation>
    <scope>NUCLEOTIDE SEQUENCE [LARGE SCALE GENOMIC DNA]</scope>
    <source>
        <strain evidence="6 7">PLY_AMNH</strain>
    </source>
</reference>
<sequence>MEVDGSEPSSNCFTGNCFCENVQVKIDGEPQTASYCHCSNCRRLSGAPFTAQAVFRSPSVEVNVVDGSLQEFNSSKDVIRKRCPKCFSPVVASLFKGKLSAVPLSLFPWKEGLVPEALKPQHHIYYAQRLMDIDDGLPKYEARHNGK</sequence>
<protein>
    <recommendedName>
        <fullName evidence="5">CENP-V/GFA domain-containing protein</fullName>
    </recommendedName>
</protein>
<name>A0AAE0GPU2_9CHLO</name>
<keyword evidence="2" id="KW-0479">Metal-binding</keyword>
<dbReference type="SUPFAM" id="SSF51316">
    <property type="entry name" value="Mss4-like"/>
    <property type="match status" value="1"/>
</dbReference>
<keyword evidence="3" id="KW-0862">Zinc</keyword>
<evidence type="ECO:0000313" key="7">
    <source>
        <dbReference type="Proteomes" id="UP001190700"/>
    </source>
</evidence>
<dbReference type="Proteomes" id="UP001190700">
    <property type="component" value="Unassembled WGS sequence"/>
</dbReference>
<dbReference type="Gene3D" id="3.90.1590.10">
    <property type="entry name" value="glutathione-dependent formaldehyde- activating enzyme (gfa)"/>
    <property type="match status" value="1"/>
</dbReference>
<dbReference type="PROSITE" id="PS51891">
    <property type="entry name" value="CENP_V_GFA"/>
    <property type="match status" value="1"/>
</dbReference>
<dbReference type="GO" id="GO:0046872">
    <property type="term" value="F:metal ion binding"/>
    <property type="evidence" value="ECO:0007669"/>
    <property type="project" value="UniProtKB-KW"/>
</dbReference>
<comment type="caution">
    <text evidence="6">The sequence shown here is derived from an EMBL/GenBank/DDBJ whole genome shotgun (WGS) entry which is preliminary data.</text>
</comment>
<evidence type="ECO:0000313" key="6">
    <source>
        <dbReference type="EMBL" id="KAK3281998.1"/>
    </source>
</evidence>
<dbReference type="PANTHER" id="PTHR33337:SF40">
    <property type="entry name" value="CENP-V_GFA DOMAIN-CONTAINING PROTEIN-RELATED"/>
    <property type="match status" value="1"/>
</dbReference>
<dbReference type="InterPro" id="IPR011057">
    <property type="entry name" value="Mss4-like_sf"/>
</dbReference>
<organism evidence="6 7">
    <name type="scientific">Cymbomonas tetramitiformis</name>
    <dbReference type="NCBI Taxonomy" id="36881"/>
    <lineage>
        <taxon>Eukaryota</taxon>
        <taxon>Viridiplantae</taxon>
        <taxon>Chlorophyta</taxon>
        <taxon>Pyramimonadophyceae</taxon>
        <taxon>Pyramimonadales</taxon>
        <taxon>Pyramimonadaceae</taxon>
        <taxon>Cymbomonas</taxon>
    </lineage>
</organism>
<evidence type="ECO:0000256" key="1">
    <source>
        <dbReference type="ARBA" id="ARBA00005495"/>
    </source>
</evidence>
<dbReference type="Pfam" id="PF04828">
    <property type="entry name" value="GFA"/>
    <property type="match status" value="1"/>
</dbReference>
<gene>
    <name evidence="6" type="ORF">CYMTET_10245</name>
</gene>
<dbReference type="EMBL" id="LGRX02003595">
    <property type="protein sequence ID" value="KAK3281998.1"/>
    <property type="molecule type" value="Genomic_DNA"/>
</dbReference>
<feature type="domain" description="CENP-V/GFA" evidence="5">
    <location>
        <begin position="13"/>
        <end position="141"/>
    </location>
</feature>
<proteinExistence type="inferred from homology"/>
<evidence type="ECO:0000256" key="3">
    <source>
        <dbReference type="ARBA" id="ARBA00022833"/>
    </source>
</evidence>
<keyword evidence="7" id="KW-1185">Reference proteome</keyword>
<keyword evidence="4" id="KW-0456">Lyase</keyword>
<evidence type="ECO:0000259" key="5">
    <source>
        <dbReference type="PROSITE" id="PS51891"/>
    </source>
</evidence>
<evidence type="ECO:0000256" key="2">
    <source>
        <dbReference type="ARBA" id="ARBA00022723"/>
    </source>
</evidence>
<dbReference type="GO" id="GO:0016846">
    <property type="term" value="F:carbon-sulfur lyase activity"/>
    <property type="evidence" value="ECO:0007669"/>
    <property type="project" value="InterPro"/>
</dbReference>
<dbReference type="AlphaFoldDB" id="A0AAE0GPU2"/>
<dbReference type="InterPro" id="IPR006913">
    <property type="entry name" value="CENP-V/GFA"/>
</dbReference>
<comment type="similarity">
    <text evidence="1">Belongs to the Gfa family.</text>
</comment>
<dbReference type="PANTHER" id="PTHR33337">
    <property type="entry name" value="GFA DOMAIN-CONTAINING PROTEIN"/>
    <property type="match status" value="1"/>
</dbReference>
<evidence type="ECO:0000256" key="4">
    <source>
        <dbReference type="ARBA" id="ARBA00023239"/>
    </source>
</evidence>
<accession>A0AAE0GPU2</accession>